<dbReference type="PANTHER" id="PTHR43798">
    <property type="entry name" value="MONOACYLGLYCEROL LIPASE"/>
    <property type="match status" value="1"/>
</dbReference>
<dbReference type="SUPFAM" id="SSF53474">
    <property type="entry name" value="alpha/beta-Hydrolases"/>
    <property type="match status" value="1"/>
</dbReference>
<proteinExistence type="predicted"/>
<dbReference type="Pfam" id="PF12697">
    <property type="entry name" value="Abhydrolase_6"/>
    <property type="match status" value="1"/>
</dbReference>
<dbReference type="AlphaFoldDB" id="A0A9X1DBF8"/>
<protein>
    <submittedName>
        <fullName evidence="2">Alpha/beta fold hydrolase</fullName>
    </submittedName>
</protein>
<reference evidence="2" key="1">
    <citation type="submission" date="2021-05" db="EMBL/GenBank/DDBJ databases">
        <title>Genome of Sphingobium sp. strain.</title>
        <authorList>
            <person name="Fan R."/>
        </authorList>
    </citation>
    <scope>NUCLEOTIDE SEQUENCE</scope>
    <source>
        <strain evidence="2">H33</strain>
    </source>
</reference>
<dbReference type="Proteomes" id="UP001138757">
    <property type="component" value="Unassembled WGS sequence"/>
</dbReference>
<keyword evidence="2" id="KW-0378">Hydrolase</keyword>
<dbReference type="PANTHER" id="PTHR43798:SF29">
    <property type="entry name" value="AB HYDROLASE-1 DOMAIN-CONTAINING PROTEIN"/>
    <property type="match status" value="1"/>
</dbReference>
<keyword evidence="3" id="KW-1185">Reference proteome</keyword>
<dbReference type="InterPro" id="IPR000073">
    <property type="entry name" value="AB_hydrolase_1"/>
</dbReference>
<dbReference type="InterPro" id="IPR029058">
    <property type="entry name" value="AB_hydrolase_fold"/>
</dbReference>
<comment type="caution">
    <text evidence="2">The sequence shown here is derived from an EMBL/GenBank/DDBJ whole genome shotgun (WGS) entry which is preliminary data.</text>
</comment>
<accession>A0A9X1DBF8</accession>
<evidence type="ECO:0000313" key="2">
    <source>
        <dbReference type="EMBL" id="MBT2186968.1"/>
    </source>
</evidence>
<evidence type="ECO:0000313" key="3">
    <source>
        <dbReference type="Proteomes" id="UP001138757"/>
    </source>
</evidence>
<feature type="domain" description="AB hydrolase-1" evidence="1">
    <location>
        <begin position="11"/>
        <end position="230"/>
    </location>
</feature>
<dbReference type="Gene3D" id="3.40.50.1820">
    <property type="entry name" value="alpha/beta hydrolase"/>
    <property type="match status" value="1"/>
</dbReference>
<dbReference type="InterPro" id="IPR050266">
    <property type="entry name" value="AB_hydrolase_sf"/>
</dbReference>
<dbReference type="GO" id="GO:0016787">
    <property type="term" value="F:hydrolase activity"/>
    <property type="evidence" value="ECO:0007669"/>
    <property type="project" value="UniProtKB-KW"/>
</dbReference>
<sequence length="239" mass="25510">MSDSPLSATPLLLLPGLICDARIWAPQVEALRGRRVVMAIDGYGEADSIGAMAEQVLAAAPTRFALAGHSMGGRVALEVIRRAPERVASLALISTGTHLPRPNEADGRFALLARGVEQGMDALIDAWLPPMVYEPNHLKPGLMDNLWRMCSDCGLDMYERQIRALLARPEVESLLSGIACPTLVATGAQDSWAPPAQHEAIAAAIRGATLTIVPDAGHMIQVEQPDALTAALASWLERV</sequence>
<organism evidence="2 3">
    <name type="scientific">Sphingobium nicotianae</name>
    <dbReference type="NCBI Taxonomy" id="2782607"/>
    <lineage>
        <taxon>Bacteria</taxon>
        <taxon>Pseudomonadati</taxon>
        <taxon>Pseudomonadota</taxon>
        <taxon>Alphaproteobacteria</taxon>
        <taxon>Sphingomonadales</taxon>
        <taxon>Sphingomonadaceae</taxon>
        <taxon>Sphingobium</taxon>
    </lineage>
</organism>
<name>A0A9X1DBF8_9SPHN</name>
<dbReference type="RefSeq" id="WP_214622724.1">
    <property type="nucleotide sequence ID" value="NZ_JAHGAW010000005.1"/>
</dbReference>
<dbReference type="EMBL" id="JAHGAW010000005">
    <property type="protein sequence ID" value="MBT2186968.1"/>
    <property type="molecule type" value="Genomic_DNA"/>
</dbReference>
<gene>
    <name evidence="2" type="ORF">KK488_08420</name>
</gene>
<evidence type="ECO:0000259" key="1">
    <source>
        <dbReference type="Pfam" id="PF12697"/>
    </source>
</evidence>